<keyword evidence="2" id="KW-1185">Reference proteome</keyword>
<accession>G1W8R7</accession>
<protein>
    <submittedName>
        <fullName evidence="1">Uncharacterized protein</fullName>
    </submittedName>
</protein>
<gene>
    <name evidence="1" type="ORF">HMPREF9431_00218</name>
</gene>
<evidence type="ECO:0000313" key="2">
    <source>
        <dbReference type="Proteomes" id="UP000005141"/>
    </source>
</evidence>
<sequence length="44" mass="4987">MIGTWLPIPDTKTGTLQRLIKKATFICVINRITVTLHNTTLHLL</sequence>
<dbReference type="Proteomes" id="UP000005141">
    <property type="component" value="Unassembled WGS sequence"/>
</dbReference>
<proteinExistence type="predicted"/>
<reference evidence="1 2" key="1">
    <citation type="submission" date="2011-07" db="EMBL/GenBank/DDBJ databases">
        <title>The Genome Sequence of Prevotella oulorum F0390.</title>
        <authorList>
            <consortium name="The Broad Institute Genome Sequencing Platform"/>
            <consortium name="The Broad Institute Genome Sequencing Center for Infectious Disease"/>
            <person name="Earl A."/>
            <person name="Ward D."/>
            <person name="Feldgarden M."/>
            <person name="Gevers D."/>
            <person name="Izard J."/>
            <person name="Ganesan A."/>
            <person name="Baranova O.V."/>
            <person name="Blanton J.M."/>
            <person name="Tanner A.C."/>
            <person name="Dewhirst F.E."/>
            <person name="Young S.K."/>
            <person name="Zeng Q."/>
            <person name="Gargeya S."/>
            <person name="Fitzgerald M."/>
            <person name="Haas B."/>
            <person name="Abouelleil A."/>
            <person name="Alvarado L."/>
            <person name="Arachchi H.M."/>
            <person name="Berlin A."/>
            <person name="Brown A."/>
            <person name="Chapman S.B."/>
            <person name="Chen Z."/>
            <person name="Dunbar C."/>
            <person name="Freedman E."/>
            <person name="Gearin G."/>
            <person name="Gellesch M."/>
            <person name="Goldberg J."/>
            <person name="Griggs A."/>
            <person name="Gujja S."/>
            <person name="Heiman D."/>
            <person name="Howarth C."/>
            <person name="Larson L."/>
            <person name="Lui A."/>
            <person name="MacDonald P.J.P."/>
            <person name="Mehta T."/>
            <person name="Montmayeur A."/>
            <person name="Murphy C."/>
            <person name="Neiman D."/>
            <person name="Pearson M."/>
            <person name="Priest M."/>
            <person name="Roberts A."/>
            <person name="Saif S."/>
            <person name="Shea T."/>
            <person name="Shenoy N."/>
            <person name="Sisk P."/>
            <person name="Stolte C."/>
            <person name="Sykes S."/>
            <person name="Wortman J."/>
            <person name="Nusbaum C."/>
            <person name="Birren B."/>
        </authorList>
    </citation>
    <scope>NUCLEOTIDE SEQUENCE [LARGE SCALE GENOMIC DNA]</scope>
    <source>
        <strain evidence="1 2">F0390</strain>
    </source>
</reference>
<name>G1W8R7_9BACT</name>
<evidence type="ECO:0000313" key="1">
    <source>
        <dbReference type="EMBL" id="EGV34505.1"/>
    </source>
</evidence>
<dbReference type="HOGENOM" id="CLU_3220247_0_0_10"/>
<comment type="caution">
    <text evidence="1">The sequence shown here is derived from an EMBL/GenBank/DDBJ whole genome shotgun (WGS) entry which is preliminary data.</text>
</comment>
<dbReference type="AlphaFoldDB" id="G1W8R7"/>
<dbReference type="EMBL" id="ADGI01000014">
    <property type="protein sequence ID" value="EGV34505.1"/>
    <property type="molecule type" value="Genomic_DNA"/>
</dbReference>
<organism evidence="1 2">
    <name type="scientific">Segatella oulorum F0390</name>
    <dbReference type="NCBI Taxonomy" id="702438"/>
    <lineage>
        <taxon>Bacteria</taxon>
        <taxon>Pseudomonadati</taxon>
        <taxon>Bacteroidota</taxon>
        <taxon>Bacteroidia</taxon>
        <taxon>Bacteroidales</taxon>
        <taxon>Prevotellaceae</taxon>
        <taxon>Segatella</taxon>
    </lineage>
</organism>